<feature type="compositionally biased region" description="Basic and acidic residues" evidence="1">
    <location>
        <begin position="48"/>
        <end position="62"/>
    </location>
</feature>
<proteinExistence type="predicted"/>
<feature type="compositionally biased region" description="Polar residues" evidence="1">
    <location>
        <begin position="66"/>
        <end position="78"/>
    </location>
</feature>
<dbReference type="Proteomes" id="UP001303046">
    <property type="component" value="Unassembled WGS sequence"/>
</dbReference>
<keyword evidence="3" id="KW-1185">Reference proteome</keyword>
<dbReference type="EMBL" id="JAVFWL010000004">
    <property type="protein sequence ID" value="KAK6750142.1"/>
    <property type="molecule type" value="Genomic_DNA"/>
</dbReference>
<gene>
    <name evidence="2" type="primary">Necator_chrIV.g15545</name>
    <name evidence="2" type="ORF">RB195_002250</name>
</gene>
<organism evidence="2 3">
    <name type="scientific">Necator americanus</name>
    <name type="common">Human hookworm</name>
    <dbReference type="NCBI Taxonomy" id="51031"/>
    <lineage>
        <taxon>Eukaryota</taxon>
        <taxon>Metazoa</taxon>
        <taxon>Ecdysozoa</taxon>
        <taxon>Nematoda</taxon>
        <taxon>Chromadorea</taxon>
        <taxon>Rhabditida</taxon>
        <taxon>Rhabditina</taxon>
        <taxon>Rhabditomorpha</taxon>
        <taxon>Strongyloidea</taxon>
        <taxon>Ancylostomatidae</taxon>
        <taxon>Bunostominae</taxon>
        <taxon>Necator</taxon>
    </lineage>
</organism>
<evidence type="ECO:0000313" key="3">
    <source>
        <dbReference type="Proteomes" id="UP001303046"/>
    </source>
</evidence>
<accession>A0ABR1DI37</accession>
<feature type="region of interest" description="Disordered" evidence="1">
    <location>
        <begin position="48"/>
        <end position="96"/>
    </location>
</feature>
<evidence type="ECO:0000313" key="2">
    <source>
        <dbReference type="EMBL" id="KAK6750142.1"/>
    </source>
</evidence>
<comment type="caution">
    <text evidence="2">The sequence shown here is derived from an EMBL/GenBank/DDBJ whole genome shotgun (WGS) entry which is preliminary data.</text>
</comment>
<reference evidence="2 3" key="1">
    <citation type="submission" date="2023-08" db="EMBL/GenBank/DDBJ databases">
        <title>A Necator americanus chromosomal reference genome.</title>
        <authorList>
            <person name="Ilik V."/>
            <person name="Petrzelkova K.J."/>
            <person name="Pardy F."/>
            <person name="Fuh T."/>
            <person name="Niatou-Singa F.S."/>
            <person name="Gouil Q."/>
            <person name="Baker L."/>
            <person name="Ritchie M.E."/>
            <person name="Jex A.R."/>
            <person name="Gazzola D."/>
            <person name="Li H."/>
            <person name="Toshio Fujiwara R."/>
            <person name="Zhan B."/>
            <person name="Aroian R.V."/>
            <person name="Pafco B."/>
            <person name="Schwarz E.M."/>
        </authorList>
    </citation>
    <scope>NUCLEOTIDE SEQUENCE [LARGE SCALE GENOMIC DNA]</scope>
    <source>
        <strain evidence="2 3">Aroian</strain>
        <tissue evidence="2">Whole animal</tissue>
    </source>
</reference>
<protein>
    <submittedName>
        <fullName evidence="2">Uncharacterized protein</fullName>
    </submittedName>
</protein>
<name>A0ABR1DI37_NECAM</name>
<sequence length="96" mass="11377">MKEGIRNSRLRYRPKVRDAAAYAKECKIRWAGLVMRFNYNRQTRAVNERIPRNIKRTAERPPTRGSLRNPSKKSTTLFKSLEMPSEEMQPRNLKKT</sequence>
<evidence type="ECO:0000256" key="1">
    <source>
        <dbReference type="SAM" id="MobiDB-lite"/>
    </source>
</evidence>